<feature type="compositionally biased region" description="Polar residues" evidence="4">
    <location>
        <begin position="1040"/>
        <end position="1055"/>
    </location>
</feature>
<dbReference type="PANTHER" id="PTHR16166:SF141">
    <property type="entry name" value="INTERMEMBRANE LIPID TRANSFER PROTEIN VPS13D"/>
    <property type="match status" value="1"/>
</dbReference>
<evidence type="ECO:0000313" key="6">
    <source>
        <dbReference type="Proteomes" id="UP000694890"/>
    </source>
</evidence>
<comment type="similarity">
    <text evidence="1">Belongs to the VPS13 family.</text>
</comment>
<feature type="region of interest" description="Disordered" evidence="4">
    <location>
        <begin position="3810"/>
        <end position="3833"/>
    </location>
</feature>
<feature type="region of interest" description="Disordered" evidence="4">
    <location>
        <begin position="2624"/>
        <end position="2649"/>
    </location>
</feature>
<feature type="compositionally biased region" description="Polar residues" evidence="4">
    <location>
        <begin position="2624"/>
        <end position="2638"/>
    </location>
</feature>
<dbReference type="InterPro" id="IPR015940">
    <property type="entry name" value="UBA"/>
</dbReference>
<feature type="compositionally biased region" description="Polar residues" evidence="4">
    <location>
        <begin position="411"/>
        <end position="427"/>
    </location>
</feature>
<evidence type="ECO:0000313" key="7">
    <source>
        <dbReference type="RefSeq" id="XP_050926933.1"/>
    </source>
</evidence>
<dbReference type="InterPro" id="IPR009543">
    <property type="entry name" value="VPS13_VAB"/>
</dbReference>
<evidence type="ECO:0000256" key="2">
    <source>
        <dbReference type="ARBA" id="ARBA00022448"/>
    </source>
</evidence>
<feature type="region of interest" description="Disordered" evidence="4">
    <location>
        <begin position="2114"/>
        <end position="2153"/>
    </location>
</feature>
<dbReference type="Pfam" id="PF12624">
    <property type="entry name" value="VPS13_N"/>
    <property type="match status" value="1"/>
</dbReference>
<dbReference type="InterPro" id="IPR009060">
    <property type="entry name" value="UBA-like_sf"/>
</dbReference>
<dbReference type="CTD" id="55187"/>
<accession>A0AAJ8B807</accession>
<dbReference type="GO" id="GO:0045053">
    <property type="term" value="P:protein retention in Golgi apparatus"/>
    <property type="evidence" value="ECO:0007669"/>
    <property type="project" value="TreeGrafter"/>
</dbReference>
<dbReference type="Pfam" id="PF25036">
    <property type="entry name" value="VPS13_VAB"/>
    <property type="match status" value="1"/>
</dbReference>
<dbReference type="GO" id="GO:0007005">
    <property type="term" value="P:mitochondrion organization"/>
    <property type="evidence" value="ECO:0007669"/>
    <property type="project" value="TreeGrafter"/>
</dbReference>
<feature type="compositionally biased region" description="Polar residues" evidence="4">
    <location>
        <begin position="1464"/>
        <end position="1479"/>
    </location>
</feature>
<feature type="compositionally biased region" description="Pro residues" evidence="4">
    <location>
        <begin position="1576"/>
        <end position="1586"/>
    </location>
</feature>
<dbReference type="InterPro" id="IPR056747">
    <property type="entry name" value="VPS13-like_M"/>
</dbReference>
<evidence type="ECO:0000256" key="1">
    <source>
        <dbReference type="ARBA" id="ARBA00006545"/>
    </source>
</evidence>
<feature type="compositionally biased region" description="Pro residues" evidence="4">
    <location>
        <begin position="764"/>
        <end position="774"/>
    </location>
</feature>
<keyword evidence="3" id="KW-0445">Lipid transport</keyword>
<dbReference type="PROSITE" id="PS50231">
    <property type="entry name" value="RICIN_B_LECTIN"/>
    <property type="match status" value="1"/>
</dbReference>
<dbReference type="InterPro" id="IPR041969">
    <property type="entry name" value="VP13D_UBA"/>
</dbReference>
<feature type="compositionally biased region" description="Basic and acidic residues" evidence="4">
    <location>
        <begin position="3818"/>
        <end position="3832"/>
    </location>
</feature>
<dbReference type="Gene3D" id="1.10.8.10">
    <property type="entry name" value="DNA helicase RuvA subunit, C-terminal domain"/>
    <property type="match status" value="1"/>
</dbReference>
<dbReference type="GO" id="GO:0006623">
    <property type="term" value="P:protein targeting to vacuole"/>
    <property type="evidence" value="ECO:0007669"/>
    <property type="project" value="TreeGrafter"/>
</dbReference>
<dbReference type="GeneID" id="108900493"/>
<feature type="region of interest" description="Disordered" evidence="4">
    <location>
        <begin position="1036"/>
        <end position="1060"/>
    </location>
</feature>
<feature type="region of interest" description="Disordered" evidence="4">
    <location>
        <begin position="895"/>
        <end position="914"/>
    </location>
</feature>
<dbReference type="CDD" id="cd23453">
    <property type="entry name" value="beta-trefoil_Ricin_VPS13D"/>
    <property type="match status" value="1"/>
</dbReference>
<feature type="region of interest" description="Disordered" evidence="4">
    <location>
        <begin position="1572"/>
        <end position="1606"/>
    </location>
</feature>
<dbReference type="InterPro" id="IPR026847">
    <property type="entry name" value="VPS13"/>
</dbReference>
<name>A0AAJ8B807_LATCA</name>
<evidence type="ECO:0000256" key="4">
    <source>
        <dbReference type="SAM" id="MobiDB-lite"/>
    </source>
</evidence>
<dbReference type="InterPro" id="IPR026854">
    <property type="entry name" value="VPS13_N"/>
</dbReference>
<organism evidence="6 7">
    <name type="scientific">Lates calcarifer</name>
    <name type="common">Barramundi</name>
    <name type="synonym">Holocentrus calcarifer</name>
    <dbReference type="NCBI Taxonomy" id="8187"/>
    <lineage>
        <taxon>Eukaryota</taxon>
        <taxon>Metazoa</taxon>
        <taxon>Chordata</taxon>
        <taxon>Craniata</taxon>
        <taxon>Vertebrata</taxon>
        <taxon>Euteleostomi</taxon>
        <taxon>Actinopterygii</taxon>
        <taxon>Neopterygii</taxon>
        <taxon>Teleostei</taxon>
        <taxon>Neoteleostei</taxon>
        <taxon>Acanthomorphata</taxon>
        <taxon>Carangaria</taxon>
        <taxon>Carangaria incertae sedis</taxon>
        <taxon>Centropomidae</taxon>
        <taxon>Lates</taxon>
    </lineage>
</organism>
<dbReference type="SUPFAM" id="SSF46934">
    <property type="entry name" value="UBA-like"/>
    <property type="match status" value="1"/>
</dbReference>
<protein>
    <submittedName>
        <fullName evidence="7">LOW QUALITY PROTEIN: intermembrane lipid transfer protein VPS13D</fullName>
    </submittedName>
</protein>
<proteinExistence type="inferred from homology"/>
<feature type="region of interest" description="Disordered" evidence="4">
    <location>
        <begin position="1761"/>
        <end position="1797"/>
    </location>
</feature>
<dbReference type="SMART" id="SM00165">
    <property type="entry name" value="UBA"/>
    <property type="match status" value="1"/>
</dbReference>
<dbReference type="KEGG" id="lcf:108900493"/>
<evidence type="ECO:0000259" key="5">
    <source>
        <dbReference type="PROSITE" id="PS50030"/>
    </source>
</evidence>
<keyword evidence="2" id="KW-0813">Transport</keyword>
<feature type="region of interest" description="Disordered" evidence="4">
    <location>
        <begin position="738"/>
        <end position="796"/>
    </location>
</feature>
<dbReference type="Pfam" id="PF25033">
    <property type="entry name" value="VPS13_M"/>
    <property type="match status" value="2"/>
</dbReference>
<dbReference type="PANTHER" id="PTHR16166">
    <property type="entry name" value="VACUOLAR PROTEIN SORTING-ASSOCIATED PROTEIN VPS13"/>
    <property type="match status" value="1"/>
</dbReference>
<dbReference type="RefSeq" id="XP_050926933.1">
    <property type="nucleotide sequence ID" value="XM_051070976.1"/>
</dbReference>
<dbReference type="GO" id="GO:0006869">
    <property type="term" value="P:lipid transport"/>
    <property type="evidence" value="ECO:0007669"/>
    <property type="project" value="UniProtKB-KW"/>
</dbReference>
<dbReference type="Proteomes" id="UP000694890">
    <property type="component" value="Linkage group LG6"/>
</dbReference>
<feature type="region of interest" description="Disordered" evidence="4">
    <location>
        <begin position="403"/>
        <end position="427"/>
    </location>
</feature>
<dbReference type="PROSITE" id="PS50030">
    <property type="entry name" value="UBA"/>
    <property type="match status" value="1"/>
</dbReference>
<gene>
    <name evidence="7" type="primary">vps13d</name>
</gene>
<feature type="domain" description="UBA" evidence="5">
    <location>
        <begin position="2651"/>
        <end position="2695"/>
    </location>
</feature>
<sequence length="4396" mass="491800">MLEGLVAWVLNTYLGKYVSNLNTDQLSIALLKGAVELENLPLRKDALREFDLPFEVKAGFIGKITLQIPFYRPHSDPWVISMSQLNLIIGPAKLQEYDEEKEREEERERKKRLLRALEDKFRSECEQRGESYWYSVTASVVTRIVENIELKIQDVHLRFEDDFSNPEKPYSFGVCINNVSAQNPSKESVQKLLRQKQLEIEDFCVYWDTECEMLGKLPSNQIQDAMTQCMQSREHQYIFEPVCASVLLRRNTSKEPLRSRHTPRIEGQVQLEPMSLRLSQVQYQQIMAFLKELDRREREMLYRKWRPKVPISGNCRQWWMFAIQANLCEIREQRRRGSWDFALRRAQDAQTYTSLYFRRLKAVPLSPQEESELERVEEEQTLEELQSLREIVHDWFRKQEEIAESVREPSSDPQSCSPTTSIPKSGSSGMIQYLQSWFPGWGGWYGDSQDPDRPDELLPSPSSWDILAETEDLFDPLEDSHTLNTFTRRDHLFARLEFLLEKGGVTLFHQDRRGDTLHDSGVIQLEFSGVKVIVESLPRSESSLLSVKLGGLFLRDLTTQGTIFPVLVSPKTDKVVVTINPPSGQSSSSSGCSAECSSPVFEMIYERNPARCKFERRLEVNTSPLNIIYNPQAIKKVTEFFYKGRVHTSGFGYQSELELRVAEAARRQYNKLKMQTKAEIRQTIDQLLVGEFIENSKRWTMKLDICAPQVIFPDDFQSEDPMLVVVDLGRILLTNSQDDNKASSKATEPEKEDMSDDEYRTPLATPPESPPPELDMPLKAQLKSPEHPSLSSPESTQAFSRKLYEKYSLSFKDLQIMVGRCKDNWKHLQESEVGPTHVVEKFNVLLQLEQRLRYTSDPQLPGAVLSGTLPDLKVHINLEKMTALRSCLARLSSPAVSEGDGSQERDSNIRSPDPLTLRHDKIFQREDSSWKLQDSAKNLTQSVMTLEQHTREVLVESRLLLAEFNINYMQLGVESDGRYISVLKVFGTNAHFVKRPYDAEVSLTVHGLLLVDTLQTYGSDFDLLVASHKHLSFDIPTGSLRESQPSSPVTSPNGRSSEHQGYHIESSVSMPSDRISPFSSLFKDQEALIKLEYQFVSSDCPSMNLDSSLQVTTMQVNNLDIILNPETMVELLKFLQKSFPKEEGTWASSAQQHTTQLHSDEEEGTYQATYDQNKELTVEIHRLNLLLLRTVSTGTVLVAEKKGLKIATASITGTKVNVSMGNRLDINGSLGSMQLVDLTQEGGRSQFVVSIGSVEDSSSNLGELTFLADTGGTPSEALCFHLKEKTQGECALELQMASLHYNHSAKFLRELSLSANEVEDNFRSMLKSAATKVSSVLSTKTAEYSGMVSLFETPSRRTRTQSQSWAYPFEDEEYVPMEEPESTLDSFLVKLTLNISIESPVVSIPRKPGHPELLVGHLGSIKIQNFVTGQDSEGERLQVFVKDIRLYSLNMSHLVFKRPPRGDSASTMSPAHDGSISQDEPQFTRHDFFESLSRGEAFHILKDTTIQFTLEKVSIDEDTQFTFLTTEEPCRSTGLLRVEGKFINPVQVFLCKSVYEQILQTLDNLSLIEEQRVTPSQPPTPPPPTPSSTRPHRFPDPQGGLFARDPPHISFSHSSVSSPLPLQSHKPALQSPSFTQIKVTLHVAELQVQLSADLTQGSQGLVSLRFQDLEGEFTKDHPHLLSVQLALRSLLMEDLLEHNPESKYKYLMVSRGAPKPSTFSPKEYLSQSCPSASNALYPDMPRSLPAQMEEAQNVFQLYQRHPSTPSAGSRKTKRDPDCPNTPPPSPTHHTPFPQPPPNFDDSLVHISVLLVDQNHPDFKTCYGSVGRSVDVDFNCLDVLITLQTWVVILDFFGIGSTANNHAVKVQPVSPQPVPGYPLYEPDISEEETTEAINTKVDLKVHSLSLVLNKKLNELARASVSKLSAHLEMLDGNLAVQGSLGSLSLSDLTPHGDLYRERFTTRGGEALIFNIYKYGQPDPFLERECDIKVSLQMASVQYVHTQRFQAEVVAFIQHFTQLQDVLGRQRAAMEGQAVRDHPQRASRVLLDIEAGAPVILIPESSRSPRVIVANLGQLRVQNCFLAAGAHGTFSLRDKVEKLTMAHAFFPSLERVRNAAGSSSEQEKPITLPSSSSTGFTHGRSQAPDTGRGPGEDEPHSIEDHVCLLDCIALDLQEMDIFAAERLPCQPWDSGGKPPETSDLIFPSYSVRRTGDNLLKDRCRLKLKVERNLDKELSHAVPDMSVHGSLSSVHCCLDLEHYQLIRGLLENNLGEPVEEFLRPYNLQDPSTYTVLSGDVYTNLSFLVDMMDVSLELLDGPKPTEQKHSLARFDFMKSKLLFESFSNGSRSVNLVSHSLLAYDTRYTGPNKSTGKADGAKCNVFDCILQPSKTGTNRASLQLELHYRSTRDSSCFTVVLNNLRVFLIFDWLHLVRDFLRMPAEKASGGAEGRQRWPSSTYNDLGTASTSTTGAVMPKTVKSGVVTKRSTVPVTQDRCLEVKINVTGTEFVVVEDSSCLDTNAIILKGTTVLTYKPRLLDRPFSGSLAGIEVFSCRLGSEQETALSIIDPVNVQVELCGSPTYQSSSGLLDAFNVADIPPLLEIQFPALDIRLSYNDIQLFLAIAKSIPTTSGPLPSDADTSSAPSTEPAATPKDSFRQKTEALIEGQLTRLQDLGFRREDCKRALIHCKGQLDQAATWLLENAENMAGHPRARAYSGSSSHSAPLSGVEVKAESVCICFIDDCLDCDIPLAEFTFSRFYVLQRIGSTQEGNSSFTLSGDYYNRELSGWEPFIEPWPCFLSWQQQAAGRLHPPRLKMGIRAKQRLDVNITSVLLEQYNTTKSSWIADYCNEEEQSSQSSPPMPWMGSSVDPPSIIQSAPLAHLRTRSTASLTCLEQQIHSRDVKLSKRRQPFVPYALRNHTGCTMWFATLTTTPTRVALSHSSSADSISDVHGPGTDDTHNVSQWREVLPGEEIPFEFEAREKLRHRHTHELKLHQLLVRVCGWEQVKPVSVDKVGVFFRYAAPDRNNSSNTVGSPISRTNIIHPHVYFSALPPVRVVFSITMEGSARKVITVRSALMVKNRLDVPMEVRLDSPSAPDKPVVLPPILPGQALAVPLHLTSWRLQARPKGLGLFFCKVPIHWTSVERNGEISSSKRECQSADFDDSLKRNFRFCVVIKKENYPDQQPAKRVSGSAKQIYRQPGHTIYLLPTMVLANLLPCDLNYYIKGTSIRGSLKPGKEAVLHAADTSQNMELGVLLENFPMCKELLIPPGTQNYVVRMRLYDTNKRLLCLTIRIILRAQGALKILISAPYWLINKTGLPLIFRQDNGKADAAGQFEEHELARSLSPLLFCYTDKEQPAMCTMRIGKGIHPDGVPGWCQGFSLDGGSGVRAVKVIQHGNRPGLIYNIGISVRKGKGRYRDTHIVTFAPRYLLDNRSTHKLAFAQREFARGKGTANPEGYISTLPGSSVVFHWPRNDYDQLLCVRLMDTPNCTWSGGFEVNKPKSFHVNMRDTLGNCFFLRTEITLKGATYQISFTDTDQLPPPFRIDNISEVPIQFWQHGVADIRLHTEVKAGSELDYACDEPTLPPYLTLTVKGAGSSEVTADMNFFREYNKLYYENFIYIAATHTFSQNAETRPGKKRLVSCAELVLDVDTKTQRVILKKKEPGKRSQLWRMTGTGMLCHEGSSPPQSKPAQPRPLDSSLVLDIAGLAAVSDNSFEPLMLRRPDSRRSTTQTWYFSSGMLTCGLPRLVVQVKGGVVGLYDGAEVVLGPDSGLLEPGPEQQFINQKMRPGSGVLSVQVLPDGPTRVLQISDFNQRRMIRSSPSTEQDRSKEDAKKREPEQELEVLVNLDEGLGVSLVNKVPEELVFITLSGIDVHFTRTAANEVLELSIQSIQVDNQLLGTTQPVMLCVTPSCSDSSVNDTGPALQVNSVKVPSNLMLTDLFKHLMVTARRFTVIIEEKLLLKLLSFFGYGQTEAELEKLDENLHEKPSEDAGLPKRYYFENLKISLPQVKLSVFTSHKLPPDLKALKGTLGFPLVRFEDAVINMYPFTRVHPYETQEIIINDILKHFREELISQAAQILGSVDFLGNPMGLLNDVTEGVSELIKYGNVGGLIRNVTHGVSNSAAKFAGTLSDGLGKTMDNRHQSEREYIRYHGATSGEHLVAGIHGLAHGIIGGMTSIITSTVEGVKTEGGVSGFFSGLGKGLVGTVTKPVAGALDFASETAQTVRDMASLSNHRLSVQRVRKPRCCKGPQGLLPRYSAMQADGQEQLFRLTDNIHSEFFIAVEPIDTYCVLISSKVVYFLKPGDYVDREAIFLEVKYDDLYHCLVSKDHGKVYVQLTKKAESTSSGVAIPGPSHQKPMVHVKSESLAIKISQEINYAKSLYYEQQLMLPASENEDYLLLES</sequence>
<feature type="region of interest" description="Disordered" evidence="4">
    <location>
        <begin position="1460"/>
        <end position="1479"/>
    </location>
</feature>
<feature type="compositionally biased region" description="Pro residues" evidence="4">
    <location>
        <begin position="1779"/>
        <end position="1797"/>
    </location>
</feature>
<evidence type="ECO:0000256" key="3">
    <source>
        <dbReference type="ARBA" id="ARBA00023055"/>
    </source>
</evidence>
<dbReference type="CDD" id="cd14306">
    <property type="entry name" value="UBA_VP13D"/>
    <property type="match status" value="1"/>
</dbReference>
<feature type="compositionally biased region" description="Polar residues" evidence="4">
    <location>
        <begin position="2126"/>
        <end position="2142"/>
    </location>
</feature>
<reference evidence="7" key="1">
    <citation type="submission" date="2025-08" db="UniProtKB">
        <authorList>
            <consortium name="RefSeq"/>
        </authorList>
    </citation>
    <scope>IDENTIFICATION</scope>
    <source>
        <tissue evidence="7">Brain</tissue>
    </source>
</reference>